<protein>
    <submittedName>
        <fullName evidence="1">Uncharacterized protein</fullName>
    </submittedName>
</protein>
<evidence type="ECO:0000313" key="2">
    <source>
        <dbReference type="Proteomes" id="UP000179807"/>
    </source>
</evidence>
<dbReference type="VEuPathDB" id="TrichDB:TRFO_26647"/>
<comment type="caution">
    <text evidence="1">The sequence shown here is derived from an EMBL/GenBank/DDBJ whole genome shotgun (WGS) entry which is preliminary data.</text>
</comment>
<keyword evidence="2" id="KW-1185">Reference proteome</keyword>
<sequence length="624" mass="72199">MNSCDILVHFQGKQEWCALVHTANFEFVTVHQVSEVALSRYNSVFHTQFNISQCSVGLIENFDDENVKILENPQKTEIKSSNQEILLLLPDQISQPEHQLSINDYIHFNHQTILFLQQYHFAAARECLKLVKKVTCSPDNQSMTPLKPIKGLTERGYEVLDQDPPNQDVVKLKYPLQFNIENPPLSHYIAQCYSPTITKKQMKNNLREIVKSDPSLALEIALRNPDVFTFVPKLCEDQKVLTLLPQKIKTLQIKPNHLTHFTETFLSHGSLSQIMYFLSEVRESVGYGEPYITRYYALFLLINREFGKLHEVLLKFFRANQSLEINTICLGLFYMILEKMKTNNSPNIPVISPKNVNRLTPSEIQILNILMIAAVYLFVKGEIEYFAFFRNFIDPILSSPNNLQVLRQTSFISLFRACHSASLHIQESVKSSVHPKIFIIGDECAAFCSNRSYEDVGPVDCHLFDAMPIGFLREELKAPAKTSFWNRIKESEKYEILVLVFGNIDFRTTIPTILTREFDASFDSIFERLAKIYISLIEKVHQMVPKVGIVIHEVFDFFQDTRLMVRKYNEYIRTKFPSYVTVIEMPKKDVNPFSTDECPPKEYYVNVRNALKEAKNNLNKQTKS</sequence>
<dbReference type="Proteomes" id="UP000179807">
    <property type="component" value="Unassembled WGS sequence"/>
</dbReference>
<dbReference type="EMBL" id="MLAK01000753">
    <property type="protein sequence ID" value="OHT05575.1"/>
    <property type="molecule type" value="Genomic_DNA"/>
</dbReference>
<name>A0A1J4K2F6_9EUKA</name>
<evidence type="ECO:0000313" key="1">
    <source>
        <dbReference type="EMBL" id="OHT05575.1"/>
    </source>
</evidence>
<dbReference type="GeneID" id="94839780"/>
<dbReference type="AlphaFoldDB" id="A0A1J4K2F6"/>
<gene>
    <name evidence="1" type="ORF">TRFO_26647</name>
</gene>
<organism evidence="1 2">
    <name type="scientific">Tritrichomonas foetus</name>
    <dbReference type="NCBI Taxonomy" id="1144522"/>
    <lineage>
        <taxon>Eukaryota</taxon>
        <taxon>Metamonada</taxon>
        <taxon>Parabasalia</taxon>
        <taxon>Tritrichomonadida</taxon>
        <taxon>Tritrichomonadidae</taxon>
        <taxon>Tritrichomonas</taxon>
    </lineage>
</organism>
<proteinExistence type="predicted"/>
<accession>A0A1J4K2F6</accession>
<reference evidence="1" key="1">
    <citation type="submission" date="2016-10" db="EMBL/GenBank/DDBJ databases">
        <authorList>
            <person name="Benchimol M."/>
            <person name="Almeida L.G."/>
            <person name="Vasconcelos A.T."/>
            <person name="Perreira-Neves A."/>
            <person name="Rosa I.A."/>
            <person name="Tasca T."/>
            <person name="Bogo M.R."/>
            <person name="de Souza W."/>
        </authorList>
    </citation>
    <scope>NUCLEOTIDE SEQUENCE [LARGE SCALE GENOMIC DNA]</scope>
    <source>
        <strain evidence="1">K</strain>
    </source>
</reference>
<dbReference type="RefSeq" id="XP_068358711.1">
    <property type="nucleotide sequence ID" value="XM_068505076.1"/>
</dbReference>